<feature type="non-terminal residue" evidence="1">
    <location>
        <position position="1"/>
    </location>
</feature>
<dbReference type="RefSeq" id="XP_041162503.1">
    <property type="nucleotide sequence ID" value="XM_041297607.1"/>
</dbReference>
<dbReference type="SUPFAM" id="SSF53098">
    <property type="entry name" value="Ribonuclease H-like"/>
    <property type="match status" value="1"/>
</dbReference>
<dbReference type="OrthoDB" id="2690041at2759"/>
<reference evidence="1" key="1">
    <citation type="journal article" date="2020" name="New Phytol.">
        <title>Comparative genomics reveals dynamic genome evolution in host specialist ectomycorrhizal fungi.</title>
        <authorList>
            <person name="Lofgren L.A."/>
            <person name="Nguyen N.H."/>
            <person name="Vilgalys R."/>
            <person name="Ruytinx J."/>
            <person name="Liao H.L."/>
            <person name="Branco S."/>
            <person name="Kuo A."/>
            <person name="LaButti K."/>
            <person name="Lipzen A."/>
            <person name="Andreopoulos W."/>
            <person name="Pangilinan J."/>
            <person name="Riley R."/>
            <person name="Hundley H."/>
            <person name="Na H."/>
            <person name="Barry K."/>
            <person name="Grigoriev I.V."/>
            <person name="Stajich J.E."/>
            <person name="Kennedy P.G."/>
        </authorList>
    </citation>
    <scope>NUCLEOTIDE SEQUENCE</scope>
    <source>
        <strain evidence="1">S12</strain>
    </source>
</reference>
<protein>
    <submittedName>
        <fullName evidence="1">Ribonuclease H-like domain-containing protein</fullName>
    </submittedName>
</protein>
<dbReference type="EMBL" id="JABBWE010000016">
    <property type="protein sequence ID" value="KAG1797393.1"/>
    <property type="molecule type" value="Genomic_DNA"/>
</dbReference>
<dbReference type="AlphaFoldDB" id="A0A9P7IYS4"/>
<evidence type="ECO:0000313" key="2">
    <source>
        <dbReference type="Proteomes" id="UP000719766"/>
    </source>
</evidence>
<sequence length="296" mass="34225">RDEVGLVRAIAVKARSSAQRKQLWKDIQTRQPNLSPVVSQLLLDMPIRWSSTYVMLDRAEKKRAYVDTFVYELGLRETNLTKRARIDQLKLREDEWARIALFTSLLAHADKAQQSFSSDKGASLHLALPALEALHKAWSTRSENPKYEQFQEALQQGVAKIHEYYNRSSECDAYIIAMLLDPSQKDSHIKRFWGKVTHAEALKEAERIEEHIKLYGEHGVPSSLKKRSGKVYGLLRELSSDDESGDDEPEESEVDPQLPWLREFHLYLNSRTSVPDNMSIIQWWGVSIISCELYYY</sequence>
<comment type="caution">
    <text evidence="1">The sequence shown here is derived from an EMBL/GenBank/DDBJ whole genome shotgun (WGS) entry which is preliminary data.</text>
</comment>
<keyword evidence="2" id="KW-1185">Reference proteome</keyword>
<organism evidence="1 2">
    <name type="scientific">Suillus plorans</name>
    <dbReference type="NCBI Taxonomy" id="116603"/>
    <lineage>
        <taxon>Eukaryota</taxon>
        <taxon>Fungi</taxon>
        <taxon>Dikarya</taxon>
        <taxon>Basidiomycota</taxon>
        <taxon>Agaricomycotina</taxon>
        <taxon>Agaricomycetes</taxon>
        <taxon>Agaricomycetidae</taxon>
        <taxon>Boletales</taxon>
        <taxon>Suillineae</taxon>
        <taxon>Suillaceae</taxon>
        <taxon>Suillus</taxon>
    </lineage>
</organism>
<gene>
    <name evidence="1" type="ORF">HD556DRAFT_1233558</name>
</gene>
<dbReference type="GeneID" id="64591371"/>
<dbReference type="PANTHER" id="PTHR23272">
    <property type="entry name" value="BED FINGER-RELATED"/>
    <property type="match status" value="1"/>
</dbReference>
<name>A0A9P7IYS4_9AGAM</name>
<dbReference type="InterPro" id="IPR012337">
    <property type="entry name" value="RNaseH-like_sf"/>
</dbReference>
<dbReference type="Proteomes" id="UP000719766">
    <property type="component" value="Unassembled WGS sequence"/>
</dbReference>
<accession>A0A9P7IYS4</accession>
<evidence type="ECO:0000313" key="1">
    <source>
        <dbReference type="EMBL" id="KAG1797393.1"/>
    </source>
</evidence>
<proteinExistence type="predicted"/>